<accession>A0A2N8LAM2</accession>
<evidence type="ECO:0000256" key="7">
    <source>
        <dbReference type="ARBA" id="ARBA00023136"/>
    </source>
</evidence>
<dbReference type="GO" id="GO:0009986">
    <property type="term" value="C:cell surface"/>
    <property type="evidence" value="ECO:0007669"/>
    <property type="project" value="UniProtKB-SubCell"/>
</dbReference>
<keyword evidence="4" id="KW-0488">Methylation</keyword>
<dbReference type="NCBIfam" id="TIGR02532">
    <property type="entry name" value="IV_pilin_GFxxxE"/>
    <property type="match status" value="1"/>
</dbReference>
<dbReference type="GO" id="GO:0015628">
    <property type="term" value="P:protein secretion by the type II secretion system"/>
    <property type="evidence" value="ECO:0007669"/>
    <property type="project" value="InterPro"/>
</dbReference>
<evidence type="ECO:0000256" key="9">
    <source>
        <dbReference type="ARBA" id="ARBA00043982"/>
    </source>
</evidence>
<feature type="transmembrane region" description="Helical" evidence="10">
    <location>
        <begin position="15"/>
        <end position="36"/>
    </location>
</feature>
<keyword evidence="6 10" id="KW-1133">Transmembrane helix</keyword>
<dbReference type="InterPro" id="IPR012902">
    <property type="entry name" value="N_methyl_site"/>
</dbReference>
<evidence type="ECO:0000256" key="1">
    <source>
        <dbReference type="ARBA" id="ARBA00004162"/>
    </source>
</evidence>
<evidence type="ECO:0000256" key="4">
    <source>
        <dbReference type="ARBA" id="ARBA00022481"/>
    </source>
</evidence>
<dbReference type="GO" id="GO:0015627">
    <property type="term" value="C:type II protein secretion system complex"/>
    <property type="evidence" value="ECO:0007669"/>
    <property type="project" value="InterPro"/>
</dbReference>
<dbReference type="InterPro" id="IPR045584">
    <property type="entry name" value="Pilin-like"/>
</dbReference>
<proteinExistence type="inferred from homology"/>
<comment type="similarity">
    <text evidence="9">Belongs to the ComGC family.</text>
</comment>
<comment type="caution">
    <text evidence="11">The sequence shown here is derived from an EMBL/GenBank/DDBJ whole genome shotgun (WGS) entry which is preliminary data.</text>
</comment>
<name>A0A2N8LAM2_9STRE</name>
<dbReference type="EMBL" id="LOCM01000030">
    <property type="protein sequence ID" value="PND47205.1"/>
    <property type="molecule type" value="Genomic_DNA"/>
</dbReference>
<reference evidence="11 12" key="1">
    <citation type="submission" date="2015-12" db="EMBL/GenBank/DDBJ databases">
        <title>Streptococcus penaeicida sp. nov.</title>
        <authorList>
            <person name="Gomez-Gil B."/>
            <person name="Morales-Covarrubias M."/>
        </authorList>
    </citation>
    <scope>NUCLEOTIDE SEQUENCE [LARGE SCALE GENOMIC DNA]</scope>
    <source>
        <strain evidence="11 12">CAIM 1838</strain>
    </source>
</reference>
<gene>
    <name evidence="11" type="ORF">AT575_07955</name>
</gene>
<evidence type="ECO:0000256" key="5">
    <source>
        <dbReference type="ARBA" id="ARBA00022692"/>
    </source>
</evidence>
<dbReference type="GO" id="GO:0005886">
    <property type="term" value="C:plasma membrane"/>
    <property type="evidence" value="ECO:0007669"/>
    <property type="project" value="UniProtKB-SubCell"/>
</dbReference>
<dbReference type="AlphaFoldDB" id="A0A2N8LAM2"/>
<organism evidence="11 12">
    <name type="scientific">Streptococcus penaeicida</name>
    <dbReference type="NCBI Taxonomy" id="1765960"/>
    <lineage>
        <taxon>Bacteria</taxon>
        <taxon>Bacillati</taxon>
        <taxon>Bacillota</taxon>
        <taxon>Bacilli</taxon>
        <taxon>Lactobacillales</taxon>
        <taxon>Streptococcaceae</taxon>
        <taxon>Streptococcus</taxon>
    </lineage>
</organism>
<dbReference type="OrthoDB" id="2232493at2"/>
<dbReference type="SUPFAM" id="SSF54523">
    <property type="entry name" value="Pili subunits"/>
    <property type="match status" value="1"/>
</dbReference>
<evidence type="ECO:0000256" key="10">
    <source>
        <dbReference type="SAM" id="Phobius"/>
    </source>
</evidence>
<dbReference type="NCBIfam" id="NF040999">
    <property type="entry name" value="pilin_ComGC"/>
    <property type="match status" value="1"/>
</dbReference>
<dbReference type="Gene3D" id="3.30.700.10">
    <property type="entry name" value="Glycoprotein, Type 4 Pilin"/>
    <property type="match status" value="1"/>
</dbReference>
<dbReference type="GO" id="GO:0030420">
    <property type="term" value="P:establishment of competence for transformation"/>
    <property type="evidence" value="ECO:0007669"/>
    <property type="project" value="UniProtKB-KW"/>
</dbReference>
<keyword evidence="3" id="KW-1003">Cell membrane</keyword>
<dbReference type="Proteomes" id="UP000235963">
    <property type="component" value="Unassembled WGS sequence"/>
</dbReference>
<evidence type="ECO:0000256" key="8">
    <source>
        <dbReference type="ARBA" id="ARBA00023287"/>
    </source>
</evidence>
<evidence type="ECO:0000256" key="6">
    <source>
        <dbReference type="ARBA" id="ARBA00022989"/>
    </source>
</evidence>
<protein>
    <recommendedName>
        <fullName evidence="13">Competence protein ComG</fullName>
    </recommendedName>
</protein>
<evidence type="ECO:0008006" key="13">
    <source>
        <dbReference type="Google" id="ProtNLM"/>
    </source>
</evidence>
<keyword evidence="5 10" id="KW-0812">Transmembrane</keyword>
<dbReference type="RefSeq" id="WP_102777905.1">
    <property type="nucleotide sequence ID" value="NZ_CBCSGP010000004.1"/>
</dbReference>
<evidence type="ECO:0000313" key="12">
    <source>
        <dbReference type="Proteomes" id="UP000235963"/>
    </source>
</evidence>
<evidence type="ECO:0000256" key="3">
    <source>
        <dbReference type="ARBA" id="ARBA00022475"/>
    </source>
</evidence>
<dbReference type="InterPro" id="IPR016940">
    <property type="entry name" value="ComGC"/>
</dbReference>
<dbReference type="InterPro" id="IPR000983">
    <property type="entry name" value="Bac_GSPG_pilin"/>
</dbReference>
<keyword evidence="7 10" id="KW-0472">Membrane</keyword>
<keyword evidence="8" id="KW-0178">Competence</keyword>
<keyword evidence="12" id="KW-1185">Reference proteome</keyword>
<evidence type="ECO:0000256" key="2">
    <source>
        <dbReference type="ARBA" id="ARBA00004241"/>
    </source>
</evidence>
<dbReference type="PRINTS" id="PR00813">
    <property type="entry name" value="BCTERIALGSPG"/>
</dbReference>
<evidence type="ECO:0000313" key="11">
    <source>
        <dbReference type="EMBL" id="PND47205.1"/>
    </source>
</evidence>
<sequence>MKKFVENSKKVSVKAFTLLEMLIVLLVISVLMLLFIPNLSKQKDEITQKGNAAVVKVVESQAELYELNKGKYPTLSELLAEKDINEKQVKAYKDYYAKHKEPARKVQD</sequence>
<comment type="subcellular location">
    <subcellularLocation>
        <location evidence="1">Cell membrane</location>
        <topology evidence="1">Single-pass membrane protein</topology>
    </subcellularLocation>
    <subcellularLocation>
        <location evidence="2">Cell surface</location>
    </subcellularLocation>
</comment>
<dbReference type="PIRSF" id="PIRSF029928">
    <property type="entry name" value="Late_competence_ComGC"/>
    <property type="match status" value="1"/>
</dbReference>